<evidence type="ECO:0000313" key="2">
    <source>
        <dbReference type="EMBL" id="MBC8529921.1"/>
    </source>
</evidence>
<name>A0A926D1T9_9FIRM</name>
<protein>
    <recommendedName>
        <fullName evidence="4">Lipoprotein</fullName>
    </recommendedName>
</protein>
<feature type="chain" id="PRO_5036952560" description="Lipoprotein" evidence="1">
    <location>
        <begin position="22"/>
        <end position="152"/>
    </location>
</feature>
<dbReference type="PROSITE" id="PS51257">
    <property type="entry name" value="PROKAR_LIPOPROTEIN"/>
    <property type="match status" value="1"/>
</dbReference>
<gene>
    <name evidence="2" type="ORF">H8699_10820</name>
</gene>
<reference evidence="2" key="1">
    <citation type="submission" date="2020-08" db="EMBL/GenBank/DDBJ databases">
        <title>Genome public.</title>
        <authorList>
            <person name="Liu C."/>
            <person name="Sun Q."/>
        </authorList>
    </citation>
    <scope>NUCLEOTIDE SEQUENCE</scope>
    <source>
        <strain evidence="2">NSJ-44</strain>
    </source>
</reference>
<accession>A0A926D1T9</accession>
<sequence>MKRCLIACMALLLCLALGACAGGQPPALGFDPAQVESAAVYTGEVPAAAMKKEVEDARQIASLLQLLEQVQLGREATAADTVAGSIGLQFEFRLQDGTRALVHLGADGATLRTPSGFRVVTACPAALRDGDAFFAALSGEAQPVPEAELPEF</sequence>
<keyword evidence="1" id="KW-0732">Signal</keyword>
<evidence type="ECO:0008006" key="4">
    <source>
        <dbReference type="Google" id="ProtNLM"/>
    </source>
</evidence>
<organism evidence="2 3">
    <name type="scientific">Luoshenia tenuis</name>
    <dbReference type="NCBI Taxonomy" id="2763654"/>
    <lineage>
        <taxon>Bacteria</taxon>
        <taxon>Bacillati</taxon>
        <taxon>Bacillota</taxon>
        <taxon>Clostridia</taxon>
        <taxon>Christensenellales</taxon>
        <taxon>Christensenellaceae</taxon>
        <taxon>Luoshenia</taxon>
    </lineage>
</organism>
<evidence type="ECO:0000256" key="1">
    <source>
        <dbReference type="SAM" id="SignalP"/>
    </source>
</evidence>
<evidence type="ECO:0000313" key="3">
    <source>
        <dbReference type="Proteomes" id="UP000654279"/>
    </source>
</evidence>
<dbReference type="AlphaFoldDB" id="A0A926D1T9"/>
<keyword evidence="3" id="KW-1185">Reference proteome</keyword>
<dbReference type="RefSeq" id="WP_249285701.1">
    <property type="nucleotide sequence ID" value="NZ_JACRSO010000005.1"/>
</dbReference>
<feature type="signal peptide" evidence="1">
    <location>
        <begin position="1"/>
        <end position="21"/>
    </location>
</feature>
<dbReference type="Proteomes" id="UP000654279">
    <property type="component" value="Unassembled WGS sequence"/>
</dbReference>
<proteinExistence type="predicted"/>
<dbReference type="EMBL" id="JACRSO010000005">
    <property type="protein sequence ID" value="MBC8529921.1"/>
    <property type="molecule type" value="Genomic_DNA"/>
</dbReference>
<comment type="caution">
    <text evidence="2">The sequence shown here is derived from an EMBL/GenBank/DDBJ whole genome shotgun (WGS) entry which is preliminary data.</text>
</comment>